<dbReference type="EMBL" id="JABDTM020011357">
    <property type="protein sequence ID" value="KAH0820627.1"/>
    <property type="molecule type" value="Genomic_DNA"/>
</dbReference>
<keyword evidence="3" id="KW-1185">Reference proteome</keyword>
<name>A0A8J6LJ25_TENMO</name>
<evidence type="ECO:0000313" key="3">
    <source>
        <dbReference type="Proteomes" id="UP000719412"/>
    </source>
</evidence>
<gene>
    <name evidence="2" type="ORF">GEV33_002164</name>
</gene>
<accession>A0A8J6LJ25</accession>
<evidence type="ECO:0000256" key="1">
    <source>
        <dbReference type="SAM" id="SignalP"/>
    </source>
</evidence>
<dbReference type="PROSITE" id="PS51257">
    <property type="entry name" value="PROKAR_LIPOPROTEIN"/>
    <property type="match status" value="1"/>
</dbReference>
<dbReference type="Proteomes" id="UP000719412">
    <property type="component" value="Unassembled WGS sequence"/>
</dbReference>
<reference evidence="2" key="2">
    <citation type="submission" date="2021-08" db="EMBL/GenBank/DDBJ databases">
        <authorList>
            <person name="Eriksson T."/>
        </authorList>
    </citation>
    <scope>NUCLEOTIDE SEQUENCE</scope>
    <source>
        <strain evidence="2">Stoneville</strain>
        <tissue evidence="2">Whole head</tissue>
    </source>
</reference>
<organism evidence="2 3">
    <name type="scientific">Tenebrio molitor</name>
    <name type="common">Yellow mealworm beetle</name>
    <dbReference type="NCBI Taxonomy" id="7067"/>
    <lineage>
        <taxon>Eukaryota</taxon>
        <taxon>Metazoa</taxon>
        <taxon>Ecdysozoa</taxon>
        <taxon>Arthropoda</taxon>
        <taxon>Hexapoda</taxon>
        <taxon>Insecta</taxon>
        <taxon>Pterygota</taxon>
        <taxon>Neoptera</taxon>
        <taxon>Endopterygota</taxon>
        <taxon>Coleoptera</taxon>
        <taxon>Polyphaga</taxon>
        <taxon>Cucujiformia</taxon>
        <taxon>Tenebrionidae</taxon>
        <taxon>Tenebrio</taxon>
    </lineage>
</organism>
<proteinExistence type="predicted"/>
<reference evidence="2" key="1">
    <citation type="journal article" date="2020" name="J Insects Food Feed">
        <title>The yellow mealworm (Tenebrio molitor) genome: a resource for the emerging insects as food and feed industry.</title>
        <authorList>
            <person name="Eriksson T."/>
            <person name="Andere A."/>
            <person name="Kelstrup H."/>
            <person name="Emery V."/>
            <person name="Picard C."/>
        </authorList>
    </citation>
    <scope>NUCLEOTIDE SEQUENCE</scope>
    <source>
        <strain evidence="2">Stoneville</strain>
        <tissue evidence="2">Whole head</tissue>
    </source>
</reference>
<dbReference type="AlphaFoldDB" id="A0A8J6LJ25"/>
<sequence>MSTRLSLLLFTFFLACVKAGITVVEHDPQIEEVEYPKNFSSLATLKEFVEIVNKHDMNVSVIVSFGENYNNGNLKEVVAMTLTFPVNSETLTKTELKKEEFDKIAKIANAEKITIASSQSTKNEMSVMTNNKRVRGAH</sequence>
<feature type="chain" id="PRO_5035267528" evidence="1">
    <location>
        <begin position="20"/>
        <end position="138"/>
    </location>
</feature>
<comment type="caution">
    <text evidence="2">The sequence shown here is derived from an EMBL/GenBank/DDBJ whole genome shotgun (WGS) entry which is preliminary data.</text>
</comment>
<protein>
    <submittedName>
        <fullName evidence="2">Uncharacterized protein</fullName>
    </submittedName>
</protein>
<feature type="signal peptide" evidence="1">
    <location>
        <begin position="1"/>
        <end position="19"/>
    </location>
</feature>
<keyword evidence="1" id="KW-0732">Signal</keyword>
<evidence type="ECO:0000313" key="2">
    <source>
        <dbReference type="EMBL" id="KAH0820627.1"/>
    </source>
</evidence>